<sequence>MPETDPEQLLQAGLSALKQRAYEQAMTALTTLSQAEVPPSYQVKARMGQIQVRAAQADWAAAIALCEPLLRSKNSALQGWAKAMRSRLAQQTTTVPDSGFQPLPVAAMTPPPANSPTSPLDQSGFVPLSPAASPPAAIRPADPPLVSAPSSPSAIAETAAAPADSPPSLFHYEALNQNAARLDNDPLAVSADIHHWRSAGRLEKGRRLGEGCKFWLWVAQLATPLLTFGLLRWLLHHFLALVNGYLGMMGRILPIGIGPISALSRDLTWPLVALLVAMLVILPWLWERLLGLTVGLKPLAPRQLSASSAEALALLRKQCLQRRWPFPSLKCLPTDLPLIFSYGSLPRTARLVVSQGLLDQLQPDEIAALCAYEISHWRRWDWTVLSWHGLIAQGFHQLYWSLALQSNRQPRMVKLATGVLANVSYGLFWLVQKSGLWVARRRTYESDRAAVVLTGNPNGLTRALAKLSFGLAQGVARQGYTPPWVESLDLLLPVSGSPSRQALYGQVPLADLFAWDCQNPYRSWLSLNNSHPPLGDRLQLLMAIARHWRLEPELDLPARPKHRALSAQQWRTLLAQGAPYFGLLIGLGAALLLWSLGAFADAIGWAFLDWLYHDLSLIKSALLLGLGIGILLRINRFFPDLPPAQPPTDDALPTWINAPQQLPLDSSAANISGRLLGRPGAANWLGQDLLLQTAHGLLKLHFFSAWGSIGNSLGNAPKPIEYLGQTVQVRGWFRRGCLIWLDVSQIQTAPGRFIPAQAPIWSALILAAACGSGLWILVRGSA</sequence>
<keyword evidence="16" id="KW-1185">Reference proteome</keyword>
<feature type="transmembrane region" description="Helical" evidence="13">
    <location>
        <begin position="267"/>
        <end position="286"/>
    </location>
</feature>
<dbReference type="Gene3D" id="3.30.2010.10">
    <property type="entry name" value="Metalloproteases ('zincins'), catalytic domain"/>
    <property type="match status" value="1"/>
</dbReference>
<keyword evidence="7" id="KW-0378">Hydrolase</keyword>
<feature type="transmembrane region" description="Helical" evidence="13">
    <location>
        <begin position="580"/>
        <end position="604"/>
    </location>
</feature>
<dbReference type="AlphaFoldDB" id="A0A8J7DBE2"/>
<keyword evidence="4" id="KW-0645">Protease</keyword>
<dbReference type="InterPro" id="IPR001915">
    <property type="entry name" value="Peptidase_M48"/>
</dbReference>
<dbReference type="GO" id="GO:0006508">
    <property type="term" value="P:proteolysis"/>
    <property type="evidence" value="ECO:0007669"/>
    <property type="project" value="UniProtKB-KW"/>
</dbReference>
<comment type="subcellular location">
    <subcellularLocation>
        <location evidence="2">Cell membrane</location>
        <topology evidence="2">Multi-pass membrane protein</topology>
    </subcellularLocation>
</comment>
<keyword evidence="11 13" id="KW-0472">Membrane</keyword>
<feature type="domain" description="Peptidase M48" evidence="14">
    <location>
        <begin position="340"/>
        <end position="542"/>
    </location>
</feature>
<proteinExistence type="predicted"/>
<evidence type="ECO:0000256" key="9">
    <source>
        <dbReference type="ARBA" id="ARBA00022989"/>
    </source>
</evidence>
<evidence type="ECO:0000256" key="13">
    <source>
        <dbReference type="SAM" id="Phobius"/>
    </source>
</evidence>
<dbReference type="EMBL" id="JADEXG010000019">
    <property type="protein sequence ID" value="MBE9077617.1"/>
    <property type="molecule type" value="Genomic_DNA"/>
</dbReference>
<name>A0A8J7DBE2_9CYAN</name>
<evidence type="ECO:0000256" key="7">
    <source>
        <dbReference type="ARBA" id="ARBA00022801"/>
    </source>
</evidence>
<gene>
    <name evidence="15" type="ORF">IQ241_09965</name>
</gene>
<dbReference type="InterPro" id="IPR050083">
    <property type="entry name" value="HtpX_protease"/>
</dbReference>
<keyword evidence="3" id="KW-1003">Cell membrane</keyword>
<dbReference type="Proteomes" id="UP000636505">
    <property type="component" value="Unassembled WGS sequence"/>
</dbReference>
<keyword evidence="9 13" id="KW-1133">Transmembrane helix</keyword>
<evidence type="ECO:0000256" key="5">
    <source>
        <dbReference type="ARBA" id="ARBA00022692"/>
    </source>
</evidence>
<dbReference type="PANTHER" id="PTHR43221">
    <property type="entry name" value="PROTEASE HTPX"/>
    <property type="match status" value="1"/>
</dbReference>
<keyword evidence="6" id="KW-0479">Metal-binding</keyword>
<evidence type="ECO:0000256" key="4">
    <source>
        <dbReference type="ARBA" id="ARBA00022670"/>
    </source>
</evidence>
<feature type="region of interest" description="Disordered" evidence="12">
    <location>
        <begin position="88"/>
        <end position="159"/>
    </location>
</feature>
<evidence type="ECO:0000256" key="12">
    <source>
        <dbReference type="SAM" id="MobiDB-lite"/>
    </source>
</evidence>
<feature type="compositionally biased region" description="Low complexity" evidence="12">
    <location>
        <begin position="127"/>
        <end position="159"/>
    </location>
</feature>
<dbReference type="Pfam" id="PF01435">
    <property type="entry name" value="Peptidase_M48"/>
    <property type="match status" value="1"/>
</dbReference>
<evidence type="ECO:0000256" key="11">
    <source>
        <dbReference type="ARBA" id="ARBA00023136"/>
    </source>
</evidence>
<feature type="transmembrane region" description="Helical" evidence="13">
    <location>
        <begin position="242"/>
        <end position="261"/>
    </location>
</feature>
<comment type="cofactor">
    <cofactor evidence="1">
        <name>Zn(2+)</name>
        <dbReference type="ChEBI" id="CHEBI:29105"/>
    </cofactor>
</comment>
<reference evidence="15" key="1">
    <citation type="submission" date="2020-10" db="EMBL/GenBank/DDBJ databases">
        <authorList>
            <person name="Castelo-Branco R."/>
            <person name="Eusebio N."/>
            <person name="Adriana R."/>
            <person name="Vieira A."/>
            <person name="Brugerolle De Fraissinette N."/>
            <person name="Rezende De Castro R."/>
            <person name="Schneider M.P."/>
            <person name="Vasconcelos V."/>
            <person name="Leao P.N."/>
        </authorList>
    </citation>
    <scope>NUCLEOTIDE SEQUENCE</scope>
    <source>
        <strain evidence="15">LEGE 07310</strain>
    </source>
</reference>
<evidence type="ECO:0000256" key="10">
    <source>
        <dbReference type="ARBA" id="ARBA00023049"/>
    </source>
</evidence>
<evidence type="ECO:0000256" key="3">
    <source>
        <dbReference type="ARBA" id="ARBA00022475"/>
    </source>
</evidence>
<accession>A0A8J7DBE2</accession>
<evidence type="ECO:0000256" key="8">
    <source>
        <dbReference type="ARBA" id="ARBA00022833"/>
    </source>
</evidence>
<organism evidence="15 16">
    <name type="scientific">Vasconcelosia minhoensis LEGE 07310</name>
    <dbReference type="NCBI Taxonomy" id="915328"/>
    <lineage>
        <taxon>Bacteria</taxon>
        <taxon>Bacillati</taxon>
        <taxon>Cyanobacteriota</taxon>
        <taxon>Cyanophyceae</taxon>
        <taxon>Nodosilineales</taxon>
        <taxon>Cymatolegaceae</taxon>
        <taxon>Vasconcelosia</taxon>
        <taxon>Vasconcelosia minhoensis</taxon>
    </lineage>
</organism>
<keyword evidence="10 15" id="KW-0482">Metalloprotease</keyword>
<feature type="transmembrane region" description="Helical" evidence="13">
    <location>
        <begin position="214"/>
        <end position="235"/>
    </location>
</feature>
<keyword evidence="8" id="KW-0862">Zinc</keyword>
<dbReference type="GO" id="GO:0046872">
    <property type="term" value="F:metal ion binding"/>
    <property type="evidence" value="ECO:0007669"/>
    <property type="project" value="UniProtKB-KW"/>
</dbReference>
<protein>
    <submittedName>
        <fullName evidence="15">M48 family metalloprotease</fullName>
    </submittedName>
</protein>
<evidence type="ECO:0000256" key="2">
    <source>
        <dbReference type="ARBA" id="ARBA00004651"/>
    </source>
</evidence>
<evidence type="ECO:0000313" key="15">
    <source>
        <dbReference type="EMBL" id="MBE9077617.1"/>
    </source>
</evidence>
<keyword evidence="5 13" id="KW-0812">Transmembrane</keyword>
<dbReference type="PANTHER" id="PTHR43221:SF1">
    <property type="entry name" value="PROTEASE HTPX"/>
    <property type="match status" value="1"/>
</dbReference>
<dbReference type="GO" id="GO:0004222">
    <property type="term" value="F:metalloendopeptidase activity"/>
    <property type="evidence" value="ECO:0007669"/>
    <property type="project" value="InterPro"/>
</dbReference>
<feature type="transmembrane region" description="Helical" evidence="13">
    <location>
        <begin position="760"/>
        <end position="778"/>
    </location>
</feature>
<evidence type="ECO:0000256" key="1">
    <source>
        <dbReference type="ARBA" id="ARBA00001947"/>
    </source>
</evidence>
<feature type="transmembrane region" description="Helical" evidence="13">
    <location>
        <begin position="610"/>
        <end position="632"/>
    </location>
</feature>
<dbReference type="RefSeq" id="WP_193906564.1">
    <property type="nucleotide sequence ID" value="NZ_JADEXG010000019.1"/>
</dbReference>
<comment type="caution">
    <text evidence="15">The sequence shown here is derived from an EMBL/GenBank/DDBJ whole genome shotgun (WGS) entry which is preliminary data.</text>
</comment>
<evidence type="ECO:0000259" key="14">
    <source>
        <dbReference type="Pfam" id="PF01435"/>
    </source>
</evidence>
<evidence type="ECO:0000256" key="6">
    <source>
        <dbReference type="ARBA" id="ARBA00022723"/>
    </source>
</evidence>
<dbReference type="GO" id="GO:0005886">
    <property type="term" value="C:plasma membrane"/>
    <property type="evidence" value="ECO:0007669"/>
    <property type="project" value="UniProtKB-SubCell"/>
</dbReference>
<evidence type="ECO:0000313" key="16">
    <source>
        <dbReference type="Proteomes" id="UP000636505"/>
    </source>
</evidence>